<name>A0A518F0Q5_9BACT</name>
<gene>
    <name evidence="1" type="ORF">Poly30_54500</name>
</gene>
<organism evidence="1 2">
    <name type="scientific">Saltatorellus ferox</name>
    <dbReference type="NCBI Taxonomy" id="2528018"/>
    <lineage>
        <taxon>Bacteria</taxon>
        <taxon>Pseudomonadati</taxon>
        <taxon>Planctomycetota</taxon>
        <taxon>Planctomycetia</taxon>
        <taxon>Planctomycetia incertae sedis</taxon>
        <taxon>Saltatorellus</taxon>
    </lineage>
</organism>
<keyword evidence="2" id="KW-1185">Reference proteome</keyword>
<dbReference type="RefSeq" id="WP_145205086.1">
    <property type="nucleotide sequence ID" value="NZ_CP036434.1"/>
</dbReference>
<sequence>MTTTAILAAIAASFCPSQTQGVPAGPGLSQAVLPGALSPGDLAAAGGDLILDEPGDGRTWARGPRWKASFGAEGLTYIPFFGSDAPQNYPVVLNLSDVTIASEPLWLESRERSRLGESVTLDRGSMSEVYHVARDTVEQTFVFKELPVRGELVLEVDVQTELQMAAKDGGFTFSNALGEVRYGAATAIDAEGRSLTLLQESTASGFRIVVPADFVSQAKLPLVVDPILDTFSVTNDTRRQSDMDVAYDPANTKYQIVYSEFQSATDLDVIAISYSAILGSVLQVAAIDVSSSSWTMPRNASSYEEEQFLCVSLVGLGVGSRSVWGRTRDADTGNGSPQFQISGVGAEHVDVGGKGNEVATVYDYMVVWQETDGFNNDFDIVAQAVSGNASLTGGRRIIDGDVGDLDRFPSISKSSGQPGFAQELQEYMIVWEREVSPTNRNLRAQVIEYTGDMTGHSQFNAYTFSDSRRPDVSCWSRRNSFALERHWLVAFERQVGAAYKIFTVVAVDGSADNARSVQTMQNLDVDADHRDPHVAFNGQDFLLTYQTIESNGDYTAYLTALNVVHDDDELRTGLTLRREFLGTSEGAPGHVAIASHWDGGNSAASQEVGDAVALWLDFDSSTGDTEVGASLVEEVEISVLGAQFCEGALNSTGHAAWITARGFSWETDADIRLTCTEMPSNSFGHFLVSNVAGFVANPGGSQGNLCLQGAVGRFNRSGEIMNSGSVGSFTLFGVDPMALPSPTGPVSVQPGETWYFQCWFRDIGPSSNFSNAVEMTFD</sequence>
<dbReference type="EMBL" id="CP036434">
    <property type="protein sequence ID" value="QDV09889.1"/>
    <property type="molecule type" value="Genomic_DNA"/>
</dbReference>
<reference evidence="1 2" key="1">
    <citation type="submission" date="2019-02" db="EMBL/GenBank/DDBJ databases">
        <title>Deep-cultivation of Planctomycetes and their phenomic and genomic characterization uncovers novel biology.</title>
        <authorList>
            <person name="Wiegand S."/>
            <person name="Jogler M."/>
            <person name="Boedeker C."/>
            <person name="Pinto D."/>
            <person name="Vollmers J."/>
            <person name="Rivas-Marin E."/>
            <person name="Kohn T."/>
            <person name="Peeters S.H."/>
            <person name="Heuer A."/>
            <person name="Rast P."/>
            <person name="Oberbeckmann S."/>
            <person name="Bunk B."/>
            <person name="Jeske O."/>
            <person name="Meyerdierks A."/>
            <person name="Storesund J.E."/>
            <person name="Kallscheuer N."/>
            <person name="Luecker S."/>
            <person name="Lage O.M."/>
            <person name="Pohl T."/>
            <person name="Merkel B.J."/>
            <person name="Hornburger P."/>
            <person name="Mueller R.-W."/>
            <person name="Bruemmer F."/>
            <person name="Labrenz M."/>
            <person name="Spormann A.M."/>
            <person name="Op den Camp H."/>
            <person name="Overmann J."/>
            <person name="Amann R."/>
            <person name="Jetten M.S.M."/>
            <person name="Mascher T."/>
            <person name="Medema M.H."/>
            <person name="Devos D.P."/>
            <person name="Kaster A.-K."/>
            <person name="Ovreas L."/>
            <person name="Rohde M."/>
            <person name="Galperin M.Y."/>
            <person name="Jogler C."/>
        </authorList>
    </citation>
    <scope>NUCLEOTIDE SEQUENCE [LARGE SCALE GENOMIC DNA]</scope>
    <source>
        <strain evidence="1 2">Poly30</strain>
    </source>
</reference>
<evidence type="ECO:0000313" key="1">
    <source>
        <dbReference type="EMBL" id="QDV09889.1"/>
    </source>
</evidence>
<dbReference type="Proteomes" id="UP000320390">
    <property type="component" value="Chromosome"/>
</dbReference>
<protein>
    <submittedName>
        <fullName evidence="1">Uncharacterized protein</fullName>
    </submittedName>
</protein>
<evidence type="ECO:0000313" key="2">
    <source>
        <dbReference type="Proteomes" id="UP000320390"/>
    </source>
</evidence>
<dbReference type="AlphaFoldDB" id="A0A518F0Q5"/>
<accession>A0A518F0Q5</accession>
<dbReference type="OrthoDB" id="304343at2"/>
<proteinExistence type="predicted"/>